<proteinExistence type="predicted"/>
<organism evidence="2 3">
    <name type="scientific">Polyplax serrata</name>
    <name type="common">Common mouse louse</name>
    <dbReference type="NCBI Taxonomy" id="468196"/>
    <lineage>
        <taxon>Eukaryota</taxon>
        <taxon>Metazoa</taxon>
        <taxon>Ecdysozoa</taxon>
        <taxon>Arthropoda</taxon>
        <taxon>Hexapoda</taxon>
        <taxon>Insecta</taxon>
        <taxon>Pterygota</taxon>
        <taxon>Neoptera</taxon>
        <taxon>Paraneoptera</taxon>
        <taxon>Psocodea</taxon>
        <taxon>Troctomorpha</taxon>
        <taxon>Phthiraptera</taxon>
        <taxon>Anoplura</taxon>
        <taxon>Polyplacidae</taxon>
        <taxon>Polyplax</taxon>
    </lineage>
</organism>
<feature type="region of interest" description="Disordered" evidence="1">
    <location>
        <begin position="81"/>
        <end position="108"/>
    </location>
</feature>
<reference evidence="2 3" key="1">
    <citation type="submission" date="2023-09" db="EMBL/GenBank/DDBJ databases">
        <title>Genomes of two closely related lineages of the louse Polyplax serrata with different host specificities.</title>
        <authorList>
            <person name="Martinu J."/>
            <person name="Tarabai H."/>
            <person name="Stefka J."/>
            <person name="Hypsa V."/>
        </authorList>
    </citation>
    <scope>NUCLEOTIDE SEQUENCE [LARGE SCALE GENOMIC DNA]</scope>
    <source>
        <strain evidence="2">98ZLc_SE</strain>
    </source>
</reference>
<accession>A0ABR1AUU3</accession>
<dbReference type="Proteomes" id="UP001359485">
    <property type="component" value="Unassembled WGS sequence"/>
</dbReference>
<evidence type="ECO:0000313" key="2">
    <source>
        <dbReference type="EMBL" id="KAK6627720.1"/>
    </source>
</evidence>
<name>A0ABR1AUU3_POLSC</name>
<protein>
    <submittedName>
        <fullName evidence="2">Uncharacterized protein</fullName>
    </submittedName>
</protein>
<dbReference type="EMBL" id="JAWJWF010000045">
    <property type="protein sequence ID" value="KAK6627720.1"/>
    <property type="molecule type" value="Genomic_DNA"/>
</dbReference>
<evidence type="ECO:0000313" key="3">
    <source>
        <dbReference type="Proteomes" id="UP001359485"/>
    </source>
</evidence>
<sequence length="108" mass="12237">MDVELCFVFAETGGRYQGVFPRVEDESSAFSFKVQKVRRSRGKLKILTTPDACACCFTPSGMTRFTGEIYSFVRWRRQPAVADRASDRESQKFLCPRAPGKEEEAGKK</sequence>
<gene>
    <name evidence="2" type="ORF">RUM44_010199</name>
</gene>
<feature type="compositionally biased region" description="Basic and acidic residues" evidence="1">
    <location>
        <begin position="99"/>
        <end position="108"/>
    </location>
</feature>
<comment type="caution">
    <text evidence="2">The sequence shown here is derived from an EMBL/GenBank/DDBJ whole genome shotgun (WGS) entry which is preliminary data.</text>
</comment>
<keyword evidence="3" id="KW-1185">Reference proteome</keyword>
<evidence type="ECO:0000256" key="1">
    <source>
        <dbReference type="SAM" id="MobiDB-lite"/>
    </source>
</evidence>